<name>A0ABQ5MM57_9FLAO</name>
<gene>
    <name evidence="2" type="primary">menF</name>
    <name evidence="2" type="ORF">Y10_28440</name>
</gene>
<accession>A0ABQ5MM57</accession>
<proteinExistence type="predicted"/>
<dbReference type="Gene3D" id="3.60.120.10">
    <property type="entry name" value="Anthranilate synthase"/>
    <property type="match status" value="1"/>
</dbReference>
<dbReference type="EMBL" id="BRVO01000003">
    <property type="protein sequence ID" value="GLB50476.1"/>
    <property type="molecule type" value="Genomic_DNA"/>
</dbReference>
<dbReference type="Pfam" id="PF00425">
    <property type="entry name" value="Chorismate_bind"/>
    <property type="match status" value="1"/>
</dbReference>
<keyword evidence="3" id="KW-1185">Reference proteome</keyword>
<feature type="domain" description="Chorismate-utilising enzyme C-terminal" evidence="1">
    <location>
        <begin position="105"/>
        <end position="366"/>
    </location>
</feature>
<evidence type="ECO:0000313" key="3">
    <source>
        <dbReference type="Proteomes" id="UP001143543"/>
    </source>
</evidence>
<protein>
    <recommendedName>
        <fullName evidence="1">Chorismate-utilising enzyme C-terminal domain-containing protein</fullName>
    </recommendedName>
</protein>
<dbReference type="InterPro" id="IPR005801">
    <property type="entry name" value="ADC_synthase"/>
</dbReference>
<dbReference type="RefSeq" id="WP_281766103.1">
    <property type="nucleotide sequence ID" value="NZ_BRVO01000003.1"/>
</dbReference>
<dbReference type="InterPro" id="IPR015890">
    <property type="entry name" value="Chorismate_C"/>
</dbReference>
<dbReference type="Proteomes" id="UP001143543">
    <property type="component" value="Unassembled WGS sequence"/>
</dbReference>
<organism evidence="2 3">
    <name type="scientific">Neptunitalea lumnitzerae</name>
    <dbReference type="NCBI Taxonomy" id="2965509"/>
    <lineage>
        <taxon>Bacteria</taxon>
        <taxon>Pseudomonadati</taxon>
        <taxon>Bacteroidota</taxon>
        <taxon>Flavobacteriia</taxon>
        <taxon>Flavobacteriales</taxon>
        <taxon>Flavobacteriaceae</taxon>
        <taxon>Neptunitalea</taxon>
    </lineage>
</organism>
<reference evidence="2" key="1">
    <citation type="submission" date="2022-07" db="EMBL/GenBank/DDBJ databases">
        <title>Taxonomy of Novel Oxalotrophic and Methylotrophic Bacteria.</title>
        <authorList>
            <person name="Sahin N."/>
            <person name="Tani A."/>
        </authorList>
    </citation>
    <scope>NUCLEOTIDE SEQUENCE</scope>
    <source>
        <strain evidence="2">Y10</strain>
    </source>
</reference>
<dbReference type="PANTHER" id="PTHR42839">
    <property type="entry name" value="ISOCHORISMATE SYNTHASE ENTC"/>
    <property type="match status" value="1"/>
</dbReference>
<sequence>MQQDIFFSNLKEQYTLELPFVVYRKPNASEVTAFLQKDSTINYVSDFQEKGFVFAPFNTAEKPILFKEEDCERITIDSFKKLENLFLVDTSAIISEAAHQFHVALVTNAVSTLKEETDFKKVVLSRKESVAIEAFSPLEVFQNILATYPTAFCYCWYHPSIGLWLGATPETLLKVYRNKLSTMALAGTQRYIEHTEATWGEKEIREQQIVTDTIVEALSDKVQKLEVSKAHTHRAGNLLHLKTDISGTVAMGDDGIKEVITALHPTPAVCGLPRERAKNFIVANEGYDRSFYSGYLGELNNVQTTERNRNRRNVENSVYKSTATGSHLFVNLRCMEYTDGLLHFYVGGGIVEGSDGEAEWQETVHKSNTMKKILPVK</sequence>
<evidence type="ECO:0000259" key="1">
    <source>
        <dbReference type="Pfam" id="PF00425"/>
    </source>
</evidence>
<evidence type="ECO:0000313" key="2">
    <source>
        <dbReference type="EMBL" id="GLB50476.1"/>
    </source>
</evidence>
<comment type="caution">
    <text evidence="2">The sequence shown here is derived from an EMBL/GenBank/DDBJ whole genome shotgun (WGS) entry which is preliminary data.</text>
</comment>
<dbReference type="PANTHER" id="PTHR42839:SF2">
    <property type="entry name" value="ISOCHORISMATE SYNTHASE ENTC"/>
    <property type="match status" value="1"/>
</dbReference>
<dbReference type="SUPFAM" id="SSF56322">
    <property type="entry name" value="ADC synthase"/>
    <property type="match status" value="1"/>
</dbReference>